<dbReference type="eggNOG" id="COG4783">
    <property type="taxonomic scope" value="Bacteria"/>
</dbReference>
<evidence type="ECO:0000259" key="8">
    <source>
        <dbReference type="Pfam" id="PF01435"/>
    </source>
</evidence>
<dbReference type="GO" id="GO:0004222">
    <property type="term" value="F:metalloendopeptidase activity"/>
    <property type="evidence" value="ECO:0007669"/>
    <property type="project" value="InterPro"/>
</dbReference>
<keyword evidence="4" id="KW-0378">Hydrolase</keyword>
<dbReference type="Gene3D" id="1.25.40.10">
    <property type="entry name" value="Tetratricopeptide repeat domain"/>
    <property type="match status" value="1"/>
</dbReference>
<dbReference type="InterPro" id="IPR051156">
    <property type="entry name" value="Mito/Outer_Membr_Metalloprot"/>
</dbReference>
<evidence type="ECO:0000256" key="1">
    <source>
        <dbReference type="ARBA" id="ARBA00001947"/>
    </source>
</evidence>
<dbReference type="PROSITE" id="PS50005">
    <property type="entry name" value="TPR"/>
    <property type="match status" value="1"/>
</dbReference>
<dbReference type="SUPFAM" id="SSF48452">
    <property type="entry name" value="TPR-like"/>
    <property type="match status" value="1"/>
</dbReference>
<dbReference type="PANTHER" id="PTHR22726:SF1">
    <property type="entry name" value="METALLOENDOPEPTIDASE OMA1, MITOCHONDRIAL"/>
    <property type="match status" value="1"/>
</dbReference>
<dbReference type="STRING" id="349521.HCH_04948"/>
<feature type="repeat" description="TPR" evidence="7">
    <location>
        <begin position="305"/>
        <end position="338"/>
    </location>
</feature>
<dbReference type="GO" id="GO:0051603">
    <property type="term" value="P:proteolysis involved in protein catabolic process"/>
    <property type="evidence" value="ECO:0007669"/>
    <property type="project" value="TreeGrafter"/>
</dbReference>
<evidence type="ECO:0000256" key="3">
    <source>
        <dbReference type="ARBA" id="ARBA00022723"/>
    </source>
</evidence>
<evidence type="ECO:0000256" key="2">
    <source>
        <dbReference type="ARBA" id="ARBA00022670"/>
    </source>
</evidence>
<dbReference type="AlphaFoldDB" id="Q2SCI7"/>
<comment type="cofactor">
    <cofactor evidence="1">
        <name>Zn(2+)</name>
        <dbReference type="ChEBI" id="CHEBI:29105"/>
    </cofactor>
</comment>
<dbReference type="GO" id="GO:0016020">
    <property type="term" value="C:membrane"/>
    <property type="evidence" value="ECO:0007669"/>
    <property type="project" value="TreeGrafter"/>
</dbReference>
<dbReference type="SMART" id="SM00028">
    <property type="entry name" value="TPR"/>
    <property type="match status" value="3"/>
</dbReference>
<evidence type="ECO:0000313" key="10">
    <source>
        <dbReference type="Proteomes" id="UP000000238"/>
    </source>
</evidence>
<sequence length="512" mass="56287">MLRLFTCSLCLILILLQGCSVNPVTGKREIMIISEQQEMSLGQEQYQPAQQSQGGLYYLDPELTFYVRQVGEKLAKVSDRPDLPYEFVVLNNSVPNAWALPSGKIAINRGLLAKLDDEAQLAAVLGHEIVHAAARHSAKRMQSNLLISAGVAGLGLALDNQDYRDILVGGAAMAVAKYGRDHELESDHYGMQYMAAAGYDTQAAVELQQLFMKLSEGQSQNWLEGLFASHPPSPERVEENRRTALTLPQSNYRGEDAFMRATARLRKTVPAYDAYDKGVKALKAGDDDKALQLANQAIKLESEEAMFYSLRGDIYKKQNKESAALKEYDKAVSLNPEYFAHPLKRGLTYKELGDSAKAAQDLRRANDLLPTSVANLALGDIEAQSNNSAAAISHYSAAAEASGAYGQEARQKLSRLDLPKNPERYLQIQTLKDKQGRAFITYSNQSALEVNNIVVEVALINASGWVMKQNTLTLGAAGPGQQAKPVFCAIATEAAQRKDLSLLTRLQSYRLR</sequence>
<dbReference type="Proteomes" id="UP000000238">
    <property type="component" value="Chromosome"/>
</dbReference>
<evidence type="ECO:0000256" key="7">
    <source>
        <dbReference type="PROSITE-ProRule" id="PRU00339"/>
    </source>
</evidence>
<proteinExistence type="predicted"/>
<organism evidence="9 10">
    <name type="scientific">Hahella chejuensis (strain KCTC 2396)</name>
    <dbReference type="NCBI Taxonomy" id="349521"/>
    <lineage>
        <taxon>Bacteria</taxon>
        <taxon>Pseudomonadati</taxon>
        <taxon>Pseudomonadota</taxon>
        <taxon>Gammaproteobacteria</taxon>
        <taxon>Oceanospirillales</taxon>
        <taxon>Hahellaceae</taxon>
        <taxon>Hahella</taxon>
    </lineage>
</organism>
<keyword evidence="10" id="KW-1185">Reference proteome</keyword>
<keyword evidence="7" id="KW-0802">TPR repeat</keyword>
<dbReference type="PROSITE" id="PS51257">
    <property type="entry name" value="PROKAR_LIPOPROTEIN"/>
    <property type="match status" value="1"/>
</dbReference>
<dbReference type="InterPro" id="IPR011990">
    <property type="entry name" value="TPR-like_helical_dom_sf"/>
</dbReference>
<dbReference type="Gene3D" id="3.30.2010.10">
    <property type="entry name" value="Metalloproteases ('zincins'), catalytic domain"/>
    <property type="match status" value="1"/>
</dbReference>
<reference evidence="9 10" key="1">
    <citation type="journal article" date="2005" name="Nucleic Acids Res.">
        <title>Genomic blueprint of Hahella chejuensis, a marine microbe producing an algicidal agent.</title>
        <authorList>
            <person name="Jeong H."/>
            <person name="Yim J.H."/>
            <person name="Lee C."/>
            <person name="Choi S.-H."/>
            <person name="Park Y.K."/>
            <person name="Yoon S.H."/>
            <person name="Hur C.-G."/>
            <person name="Kang H.-Y."/>
            <person name="Kim D."/>
            <person name="Lee H.H."/>
            <person name="Park K.H."/>
            <person name="Park S.-H."/>
            <person name="Park H.-S."/>
            <person name="Lee H.K."/>
            <person name="Oh T.K."/>
            <person name="Kim J.F."/>
        </authorList>
    </citation>
    <scope>NUCLEOTIDE SEQUENCE [LARGE SCALE GENOMIC DNA]</scope>
    <source>
        <strain evidence="9 10">KCTC 2396</strain>
    </source>
</reference>
<dbReference type="InterPro" id="IPR019734">
    <property type="entry name" value="TPR_rpt"/>
</dbReference>
<dbReference type="GO" id="GO:0046872">
    <property type="term" value="F:metal ion binding"/>
    <property type="evidence" value="ECO:0007669"/>
    <property type="project" value="UniProtKB-KW"/>
</dbReference>
<accession>Q2SCI7</accession>
<keyword evidence="6" id="KW-0482">Metalloprotease</keyword>
<protein>
    <submittedName>
        <fullName evidence="9">Putative Zn-dependent protease</fullName>
    </submittedName>
</protein>
<evidence type="ECO:0000256" key="5">
    <source>
        <dbReference type="ARBA" id="ARBA00022833"/>
    </source>
</evidence>
<name>Q2SCI7_HAHCH</name>
<dbReference type="Pfam" id="PF13432">
    <property type="entry name" value="TPR_16"/>
    <property type="match status" value="2"/>
</dbReference>
<dbReference type="EMBL" id="CP000155">
    <property type="protein sequence ID" value="ABC31637.1"/>
    <property type="molecule type" value="Genomic_DNA"/>
</dbReference>
<dbReference type="KEGG" id="hch:HCH_04948"/>
<evidence type="ECO:0000313" key="9">
    <source>
        <dbReference type="EMBL" id="ABC31637.1"/>
    </source>
</evidence>
<keyword evidence="2 9" id="KW-0645">Protease</keyword>
<dbReference type="Pfam" id="PF01435">
    <property type="entry name" value="Peptidase_M48"/>
    <property type="match status" value="1"/>
</dbReference>
<dbReference type="HOGENOM" id="CLU_039394_0_0_6"/>
<evidence type="ECO:0000256" key="6">
    <source>
        <dbReference type="ARBA" id="ARBA00023049"/>
    </source>
</evidence>
<dbReference type="InterPro" id="IPR001915">
    <property type="entry name" value="Peptidase_M48"/>
</dbReference>
<dbReference type="PANTHER" id="PTHR22726">
    <property type="entry name" value="METALLOENDOPEPTIDASE OMA1"/>
    <property type="match status" value="1"/>
</dbReference>
<feature type="domain" description="Peptidase M48" evidence="8">
    <location>
        <begin position="66"/>
        <end position="240"/>
    </location>
</feature>
<evidence type="ECO:0000256" key="4">
    <source>
        <dbReference type="ARBA" id="ARBA00022801"/>
    </source>
</evidence>
<keyword evidence="5" id="KW-0862">Zinc</keyword>
<dbReference type="OrthoDB" id="9810445at2"/>
<gene>
    <name evidence="9" type="ordered locus">HCH_04948</name>
</gene>
<keyword evidence="3" id="KW-0479">Metal-binding</keyword>